<keyword evidence="2" id="KW-1185">Reference proteome</keyword>
<evidence type="ECO:0000313" key="2">
    <source>
        <dbReference type="Proteomes" id="UP000187203"/>
    </source>
</evidence>
<name>A0A1R3HFC0_9ROSI</name>
<dbReference type="OrthoDB" id="10267182at2759"/>
<dbReference type="Proteomes" id="UP000187203">
    <property type="component" value="Unassembled WGS sequence"/>
</dbReference>
<dbReference type="AlphaFoldDB" id="A0A1R3HFC0"/>
<sequence length="63" mass="6838">MAVGLQLVDFQRSIQTKPFVGEVRLGMFPYHDSNSSPHGCSLCPTNLYKTLVLDGIDVSAPEG</sequence>
<accession>A0A1R3HFC0</accession>
<organism evidence="1 2">
    <name type="scientific">Corchorus olitorius</name>
    <dbReference type="NCBI Taxonomy" id="93759"/>
    <lineage>
        <taxon>Eukaryota</taxon>
        <taxon>Viridiplantae</taxon>
        <taxon>Streptophyta</taxon>
        <taxon>Embryophyta</taxon>
        <taxon>Tracheophyta</taxon>
        <taxon>Spermatophyta</taxon>
        <taxon>Magnoliopsida</taxon>
        <taxon>eudicotyledons</taxon>
        <taxon>Gunneridae</taxon>
        <taxon>Pentapetalae</taxon>
        <taxon>rosids</taxon>
        <taxon>malvids</taxon>
        <taxon>Malvales</taxon>
        <taxon>Malvaceae</taxon>
        <taxon>Grewioideae</taxon>
        <taxon>Apeibeae</taxon>
        <taxon>Corchorus</taxon>
    </lineage>
</organism>
<protein>
    <submittedName>
        <fullName evidence="1">Phosphatase PHOSPHO-type</fullName>
    </submittedName>
</protein>
<comment type="caution">
    <text evidence="1">The sequence shown here is derived from an EMBL/GenBank/DDBJ whole genome shotgun (WGS) entry which is preliminary data.</text>
</comment>
<evidence type="ECO:0000313" key="1">
    <source>
        <dbReference type="EMBL" id="OMO69066.1"/>
    </source>
</evidence>
<gene>
    <name evidence="1" type="ORF">COLO4_29295</name>
</gene>
<dbReference type="EMBL" id="AWUE01020285">
    <property type="protein sequence ID" value="OMO69066.1"/>
    <property type="molecule type" value="Genomic_DNA"/>
</dbReference>
<reference evidence="2" key="1">
    <citation type="submission" date="2013-09" db="EMBL/GenBank/DDBJ databases">
        <title>Corchorus olitorius genome sequencing.</title>
        <authorList>
            <person name="Alam M."/>
            <person name="Haque M.S."/>
            <person name="Islam M.S."/>
            <person name="Emdad E.M."/>
            <person name="Islam M.M."/>
            <person name="Ahmed B."/>
            <person name="Halim A."/>
            <person name="Hossen Q.M.M."/>
            <person name="Hossain M.Z."/>
            <person name="Ahmed R."/>
            <person name="Khan M.M."/>
            <person name="Islam R."/>
            <person name="Rashid M.M."/>
            <person name="Khan S.A."/>
            <person name="Rahman M.S."/>
            <person name="Alam M."/>
            <person name="Yahiya A.S."/>
            <person name="Khan M.S."/>
            <person name="Azam M.S."/>
            <person name="Haque T."/>
            <person name="Lashkar M.Z.H."/>
            <person name="Akhand A.I."/>
            <person name="Morshed G."/>
            <person name="Roy S."/>
            <person name="Uddin K.S."/>
            <person name="Rabeya T."/>
            <person name="Hossain A.S."/>
            <person name="Chowdhury A."/>
            <person name="Snigdha A.R."/>
            <person name="Mortoza M.S."/>
            <person name="Matin S.A."/>
            <person name="Hoque S.M.E."/>
            <person name="Islam M.K."/>
            <person name="Roy D.K."/>
            <person name="Haider R."/>
            <person name="Moosa M.M."/>
            <person name="Elias S.M."/>
            <person name="Hasan A.M."/>
            <person name="Jahan S."/>
            <person name="Shafiuddin M."/>
            <person name="Mahmood N."/>
            <person name="Shommy N.S."/>
        </authorList>
    </citation>
    <scope>NUCLEOTIDE SEQUENCE [LARGE SCALE GENOMIC DNA]</scope>
    <source>
        <strain evidence="2">cv. O-4</strain>
    </source>
</reference>
<proteinExistence type="predicted"/>